<dbReference type="Proteomes" id="UP000735302">
    <property type="component" value="Unassembled WGS sequence"/>
</dbReference>
<protein>
    <recommendedName>
        <fullName evidence="1">Macroglobulin domain-containing protein</fullName>
    </recommendedName>
</protein>
<accession>A0AAV3ZAY7</accession>
<dbReference type="InterPro" id="IPR041555">
    <property type="entry name" value="MG3"/>
</dbReference>
<comment type="caution">
    <text evidence="2">The sequence shown here is derived from an EMBL/GenBank/DDBJ whole genome shotgun (WGS) entry which is preliminary data.</text>
</comment>
<evidence type="ECO:0000259" key="1">
    <source>
        <dbReference type="Pfam" id="PF17791"/>
    </source>
</evidence>
<proteinExistence type="predicted"/>
<name>A0AAV3ZAY7_9GAST</name>
<sequence length="115" mass="12871">MLRLMERVLIRNSSRCYYNALYCRPQDCSFPDVVDLDDDGCDDDGGGGGDVTPTFEVKVITDLEYIVLDSQNVRPSVVVQAMYTFGKGVSGSCELFAVHGTQRRILRKEVNIMPQ</sequence>
<keyword evidence="3" id="KW-1185">Reference proteome</keyword>
<dbReference type="AlphaFoldDB" id="A0AAV3ZAY7"/>
<gene>
    <name evidence="2" type="ORF">PoB_001892200</name>
</gene>
<evidence type="ECO:0000313" key="3">
    <source>
        <dbReference type="Proteomes" id="UP000735302"/>
    </source>
</evidence>
<evidence type="ECO:0000313" key="2">
    <source>
        <dbReference type="EMBL" id="GFN92416.1"/>
    </source>
</evidence>
<feature type="domain" description="Macroglobulin" evidence="1">
    <location>
        <begin position="51"/>
        <end position="99"/>
    </location>
</feature>
<dbReference type="Pfam" id="PF17791">
    <property type="entry name" value="MG3"/>
    <property type="match status" value="1"/>
</dbReference>
<dbReference type="Gene3D" id="2.60.40.1940">
    <property type="match status" value="1"/>
</dbReference>
<reference evidence="2 3" key="1">
    <citation type="journal article" date="2021" name="Elife">
        <title>Chloroplast acquisition without the gene transfer in kleptoplastic sea slugs, Plakobranchus ocellatus.</title>
        <authorList>
            <person name="Maeda T."/>
            <person name="Takahashi S."/>
            <person name="Yoshida T."/>
            <person name="Shimamura S."/>
            <person name="Takaki Y."/>
            <person name="Nagai Y."/>
            <person name="Toyoda A."/>
            <person name="Suzuki Y."/>
            <person name="Arimoto A."/>
            <person name="Ishii H."/>
            <person name="Satoh N."/>
            <person name="Nishiyama T."/>
            <person name="Hasebe M."/>
            <person name="Maruyama T."/>
            <person name="Minagawa J."/>
            <person name="Obokata J."/>
            <person name="Shigenobu S."/>
        </authorList>
    </citation>
    <scope>NUCLEOTIDE SEQUENCE [LARGE SCALE GENOMIC DNA]</scope>
</reference>
<dbReference type="EMBL" id="BLXT01002238">
    <property type="protein sequence ID" value="GFN92416.1"/>
    <property type="molecule type" value="Genomic_DNA"/>
</dbReference>
<organism evidence="2 3">
    <name type="scientific">Plakobranchus ocellatus</name>
    <dbReference type="NCBI Taxonomy" id="259542"/>
    <lineage>
        <taxon>Eukaryota</taxon>
        <taxon>Metazoa</taxon>
        <taxon>Spiralia</taxon>
        <taxon>Lophotrochozoa</taxon>
        <taxon>Mollusca</taxon>
        <taxon>Gastropoda</taxon>
        <taxon>Heterobranchia</taxon>
        <taxon>Euthyneura</taxon>
        <taxon>Panpulmonata</taxon>
        <taxon>Sacoglossa</taxon>
        <taxon>Placobranchoidea</taxon>
        <taxon>Plakobranchidae</taxon>
        <taxon>Plakobranchus</taxon>
    </lineage>
</organism>